<protein>
    <recommendedName>
        <fullName evidence="2">G domain-containing protein</fullName>
    </recommendedName>
</protein>
<dbReference type="InterPro" id="IPR027417">
    <property type="entry name" value="P-loop_NTPase"/>
</dbReference>
<proteinExistence type="predicted"/>
<reference evidence="3" key="1">
    <citation type="submission" date="2021-01" db="EMBL/GenBank/DDBJ databases">
        <authorList>
            <person name="Corre E."/>
            <person name="Pelletier E."/>
            <person name="Niang G."/>
            <person name="Scheremetjew M."/>
            <person name="Finn R."/>
            <person name="Kale V."/>
            <person name="Holt S."/>
            <person name="Cochrane G."/>
            <person name="Meng A."/>
            <person name="Brown T."/>
            <person name="Cohen L."/>
        </authorList>
    </citation>
    <scope>NUCLEOTIDE SEQUENCE</scope>
    <source>
        <strain evidence="3">CCMP3328</strain>
    </source>
</reference>
<dbReference type="AlphaFoldDB" id="A0A7R9WLP9"/>
<gene>
    <name evidence="3" type="ORF">CAUS1442_LOCUS400</name>
</gene>
<feature type="transmembrane region" description="Helical" evidence="1">
    <location>
        <begin position="332"/>
        <end position="350"/>
    </location>
</feature>
<dbReference type="Gene3D" id="3.40.50.300">
    <property type="entry name" value="P-loop containing nucleotide triphosphate hydrolases"/>
    <property type="match status" value="1"/>
</dbReference>
<dbReference type="CDD" id="cd00882">
    <property type="entry name" value="Ras_like_GTPase"/>
    <property type="match status" value="1"/>
</dbReference>
<keyword evidence="1" id="KW-0812">Transmembrane</keyword>
<dbReference type="InterPro" id="IPR006073">
    <property type="entry name" value="GTP-bd"/>
</dbReference>
<keyword evidence="1" id="KW-1133">Transmembrane helix</keyword>
<evidence type="ECO:0000259" key="2">
    <source>
        <dbReference type="Pfam" id="PF01926"/>
    </source>
</evidence>
<dbReference type="EMBL" id="HBEF01000611">
    <property type="protein sequence ID" value="CAD8328303.1"/>
    <property type="molecule type" value="Transcribed_RNA"/>
</dbReference>
<dbReference type="SUPFAM" id="SSF52540">
    <property type="entry name" value="P-loop containing nucleoside triphosphate hydrolases"/>
    <property type="match status" value="1"/>
</dbReference>
<sequence length="379" mass="42461">MPDSLSASGITIASGETFPSIDLSSVHRSSFPISERLSVLQWMSMWHMSSTISPQQTRTELYRLGHMDTAKHIKRKRSRMKPIITPSGEKIIDHLLSSREVRVLVFGSPGSGKTAILNALCGTKEALLTTKTRYPETSATFSTMMRQAKRSGNLGKEVAMEKFVVHFIFTEVPEAQAEEQAQRKKNLTEILSMRQCDLVMLTFDVTNSASLAYVKHMETTLLDDDMPRTYIATKADQMQPTDAAAKQQQHMGDSSDKQSMTVVDEAAVHCQQTELEAPYVTSAAANDTNRDQILEHLAQCCLEEPGVDRKQAKPYEEKKRKEASSRRRTRKMIWLGVGVGVAVAMVGYLWTNRSATTTKSGSSDRKSADRFGWLRNWFV</sequence>
<dbReference type="GO" id="GO:0005525">
    <property type="term" value="F:GTP binding"/>
    <property type="evidence" value="ECO:0007669"/>
    <property type="project" value="InterPro"/>
</dbReference>
<organism evidence="3">
    <name type="scientific">Craspedostauros australis</name>
    <dbReference type="NCBI Taxonomy" id="1486917"/>
    <lineage>
        <taxon>Eukaryota</taxon>
        <taxon>Sar</taxon>
        <taxon>Stramenopiles</taxon>
        <taxon>Ochrophyta</taxon>
        <taxon>Bacillariophyta</taxon>
        <taxon>Bacillariophyceae</taxon>
        <taxon>Bacillariophycidae</taxon>
        <taxon>Naviculales</taxon>
        <taxon>Naviculaceae</taxon>
        <taxon>Craspedostauros</taxon>
    </lineage>
</organism>
<evidence type="ECO:0000256" key="1">
    <source>
        <dbReference type="SAM" id="Phobius"/>
    </source>
</evidence>
<name>A0A7R9WLP9_9STRA</name>
<dbReference type="Pfam" id="PF01926">
    <property type="entry name" value="MMR_HSR1"/>
    <property type="match status" value="1"/>
</dbReference>
<feature type="domain" description="G" evidence="2">
    <location>
        <begin position="102"/>
        <end position="221"/>
    </location>
</feature>
<dbReference type="Gene3D" id="1.10.238.10">
    <property type="entry name" value="EF-hand"/>
    <property type="match status" value="1"/>
</dbReference>
<keyword evidence="1" id="KW-0472">Membrane</keyword>
<accession>A0A7R9WLP9</accession>
<evidence type="ECO:0000313" key="3">
    <source>
        <dbReference type="EMBL" id="CAD8328303.1"/>
    </source>
</evidence>